<dbReference type="RefSeq" id="WP_012635382.1">
    <property type="nucleotide sequence ID" value="NC_011899.1"/>
</dbReference>
<feature type="transmembrane region" description="Helical" evidence="1">
    <location>
        <begin position="166"/>
        <end position="185"/>
    </location>
</feature>
<dbReference type="TCDB" id="3.A.1.151.1">
    <property type="family name" value="the atp-binding cassette (abc) superfamily"/>
</dbReference>
<evidence type="ECO:0000313" key="3">
    <source>
        <dbReference type="Proteomes" id="UP000000719"/>
    </source>
</evidence>
<dbReference type="HOGENOM" id="CLU_1259977_0_0_9"/>
<gene>
    <name evidence="2" type="ordered locus">Hore_04360</name>
</gene>
<dbReference type="KEGG" id="hor:Hore_04360"/>
<feature type="transmembrane region" description="Helical" evidence="1">
    <location>
        <begin position="132"/>
        <end position="160"/>
    </location>
</feature>
<evidence type="ECO:0000256" key="1">
    <source>
        <dbReference type="SAM" id="Phobius"/>
    </source>
</evidence>
<proteinExistence type="predicted"/>
<keyword evidence="1" id="KW-0472">Membrane</keyword>
<keyword evidence="3" id="KW-1185">Reference proteome</keyword>
<feature type="transmembrane region" description="Helical" evidence="1">
    <location>
        <begin position="108"/>
        <end position="125"/>
    </location>
</feature>
<protein>
    <submittedName>
        <fullName evidence="2">Uncharacterized protein</fullName>
    </submittedName>
</protein>
<dbReference type="EMBL" id="CP001098">
    <property type="protein sequence ID" value="ACL69194.1"/>
    <property type="molecule type" value="Genomic_DNA"/>
</dbReference>
<feature type="transmembrane region" description="Helical" evidence="1">
    <location>
        <begin position="192"/>
        <end position="212"/>
    </location>
</feature>
<feature type="transmembrane region" description="Helical" evidence="1">
    <location>
        <begin position="54"/>
        <end position="74"/>
    </location>
</feature>
<keyword evidence="1" id="KW-1133">Transmembrane helix</keyword>
<dbReference type="AlphaFoldDB" id="B8D1W7"/>
<dbReference type="STRING" id="373903.Hore_04360"/>
<organism evidence="2 3">
    <name type="scientific">Halothermothrix orenii (strain H 168 / OCM 544 / DSM 9562)</name>
    <dbReference type="NCBI Taxonomy" id="373903"/>
    <lineage>
        <taxon>Bacteria</taxon>
        <taxon>Bacillati</taxon>
        <taxon>Bacillota</taxon>
        <taxon>Clostridia</taxon>
        <taxon>Halanaerobiales</taxon>
        <taxon>Halothermotrichaceae</taxon>
        <taxon>Halothermothrix</taxon>
    </lineage>
</organism>
<feature type="transmembrane region" description="Helical" evidence="1">
    <location>
        <begin position="25"/>
        <end position="42"/>
    </location>
</feature>
<evidence type="ECO:0000313" key="2">
    <source>
        <dbReference type="EMBL" id="ACL69194.1"/>
    </source>
</evidence>
<keyword evidence="1" id="KW-0812">Transmembrane</keyword>
<sequence>MILEITNYLTRYEKYEPVNQHIDKRLVNTFSIILPIVLFIILKKLNLVLSFNAILLYLYVNIFVRVNTLALRVISKKYGGIYENLLATGMGRKHLIIIETLIYIKQNWVKIILFNSSITLGYYLINLKLMSVYNLLVFLLIANIISIILHLIVGAITVINGMVNNSLAQLITLIGWGSGLVLFLSKHIIIKITVPLVVICLLGGYSVINILIKEDYEVI</sequence>
<name>B8D1W7_HALOH</name>
<reference evidence="2 3" key="1">
    <citation type="journal article" date="2009" name="PLoS ONE">
        <title>Genome analysis of the anaerobic thermohalophilic bacterium Halothermothrix orenii.</title>
        <authorList>
            <person name="Mavromatis K."/>
            <person name="Ivanova N."/>
            <person name="Anderson I."/>
            <person name="Lykidis A."/>
            <person name="Hooper S.D."/>
            <person name="Sun H."/>
            <person name="Kunin V."/>
            <person name="Lapidus A."/>
            <person name="Hugenholtz P."/>
            <person name="Patel B."/>
            <person name="Kyrpides N.C."/>
        </authorList>
    </citation>
    <scope>NUCLEOTIDE SEQUENCE [LARGE SCALE GENOMIC DNA]</scope>
    <source>
        <strain evidence="3">H 168 / OCM 544 / DSM 9562</strain>
    </source>
</reference>
<dbReference type="Proteomes" id="UP000000719">
    <property type="component" value="Chromosome"/>
</dbReference>
<accession>B8D1W7</accession>